<evidence type="ECO:0000256" key="2">
    <source>
        <dbReference type="ARBA" id="ARBA00004651"/>
    </source>
</evidence>
<evidence type="ECO:0000256" key="12">
    <source>
        <dbReference type="ARBA" id="ARBA00037975"/>
    </source>
</evidence>
<keyword evidence="6 13" id="KW-0812">Transmembrane</keyword>
<protein>
    <recommendedName>
        <fullName evidence="14">Cytochrome b561 bacterial/Ni-hydrogenase domain-containing protein</fullName>
    </recommendedName>
</protein>
<evidence type="ECO:0000256" key="11">
    <source>
        <dbReference type="ARBA" id="ARBA00023136"/>
    </source>
</evidence>
<evidence type="ECO:0000256" key="10">
    <source>
        <dbReference type="ARBA" id="ARBA00023004"/>
    </source>
</evidence>
<dbReference type="STRING" id="857265.WG78_03930"/>
<comment type="similarity">
    <text evidence="12">Belongs to the cytochrome b561 family.</text>
</comment>
<gene>
    <name evidence="15" type="ORF">WG78_03930</name>
</gene>
<sequence length="178" mass="19851">MARLRYDGMQKTLHWLIALLIVAAFILALYLDDLPLSPLKFKLYSYHKWLGISVLILACIRLGYRKAKGTPDPLASQPRWQRALAAAVHHSLYLLMIVLPLVGWAMSSAKGIPVVLYGVLPLPNWVPVNHDLGETLETAHVVLAWVLAAVVGLHVAGALKHHVIDRDETLRRMLPGKH</sequence>
<dbReference type="PANTHER" id="PTHR30529:SF1">
    <property type="entry name" value="CYTOCHROME B561 HOMOLOG 2"/>
    <property type="match status" value="1"/>
</dbReference>
<dbReference type="InterPro" id="IPR052168">
    <property type="entry name" value="Cytochrome_b561_oxidase"/>
</dbReference>
<evidence type="ECO:0000256" key="5">
    <source>
        <dbReference type="ARBA" id="ARBA00022617"/>
    </source>
</evidence>
<accession>A0A0N0GQR5</accession>
<evidence type="ECO:0000256" key="8">
    <source>
        <dbReference type="ARBA" id="ARBA00022982"/>
    </source>
</evidence>
<feature type="transmembrane region" description="Helical" evidence="13">
    <location>
        <begin position="84"/>
        <end position="106"/>
    </location>
</feature>
<evidence type="ECO:0000256" key="3">
    <source>
        <dbReference type="ARBA" id="ARBA00022448"/>
    </source>
</evidence>
<dbReference type="GO" id="GO:0046872">
    <property type="term" value="F:metal ion binding"/>
    <property type="evidence" value="ECO:0007669"/>
    <property type="project" value="UniProtKB-KW"/>
</dbReference>
<feature type="transmembrane region" description="Helical" evidence="13">
    <location>
        <begin position="46"/>
        <end position="64"/>
    </location>
</feature>
<dbReference type="OrthoDB" id="8536275at2"/>
<keyword evidence="16" id="KW-1185">Reference proteome</keyword>
<evidence type="ECO:0000256" key="6">
    <source>
        <dbReference type="ARBA" id="ARBA00022692"/>
    </source>
</evidence>
<keyword evidence="3" id="KW-0813">Transport</keyword>
<keyword evidence="11 13" id="KW-0472">Membrane</keyword>
<evidence type="ECO:0000313" key="16">
    <source>
        <dbReference type="Proteomes" id="UP000037939"/>
    </source>
</evidence>
<dbReference type="InterPro" id="IPR011577">
    <property type="entry name" value="Cyt_b561_bac/Ni-Hgenase"/>
</dbReference>
<keyword evidence="8" id="KW-0249">Electron transport</keyword>
<dbReference type="AlphaFoldDB" id="A0A0N0GQR5"/>
<reference evidence="15 16" key="1">
    <citation type="submission" date="2015-07" db="EMBL/GenBank/DDBJ databases">
        <title>Draft genome sequence of the Amantichitinum ursilacus IGB-41, a new chitin-degrading bacterium.</title>
        <authorList>
            <person name="Kirstahler P."/>
            <person name="Guenther M."/>
            <person name="Grumaz C."/>
            <person name="Rupp S."/>
            <person name="Zibek S."/>
            <person name="Sohn K."/>
        </authorList>
    </citation>
    <scope>NUCLEOTIDE SEQUENCE [LARGE SCALE GENOMIC DNA]</scope>
    <source>
        <strain evidence="15 16">IGB-41</strain>
    </source>
</reference>
<keyword evidence="5" id="KW-0349">Heme</keyword>
<evidence type="ECO:0000259" key="14">
    <source>
        <dbReference type="Pfam" id="PF01292"/>
    </source>
</evidence>
<proteinExistence type="inferred from homology"/>
<dbReference type="GO" id="GO:0020037">
    <property type="term" value="F:heme binding"/>
    <property type="evidence" value="ECO:0007669"/>
    <property type="project" value="TreeGrafter"/>
</dbReference>
<dbReference type="Pfam" id="PF01292">
    <property type="entry name" value="Ni_hydr_CYTB"/>
    <property type="match status" value="1"/>
</dbReference>
<evidence type="ECO:0000256" key="7">
    <source>
        <dbReference type="ARBA" id="ARBA00022723"/>
    </source>
</evidence>
<evidence type="ECO:0000256" key="13">
    <source>
        <dbReference type="SAM" id="Phobius"/>
    </source>
</evidence>
<keyword evidence="9 13" id="KW-1133">Transmembrane helix</keyword>
<comment type="caution">
    <text evidence="15">The sequence shown here is derived from an EMBL/GenBank/DDBJ whole genome shotgun (WGS) entry which is preliminary data.</text>
</comment>
<keyword evidence="4" id="KW-1003">Cell membrane</keyword>
<dbReference type="RefSeq" id="WP_053936472.1">
    <property type="nucleotide sequence ID" value="NZ_LAQT01000002.1"/>
</dbReference>
<evidence type="ECO:0000256" key="1">
    <source>
        <dbReference type="ARBA" id="ARBA00001970"/>
    </source>
</evidence>
<dbReference type="InterPro" id="IPR016174">
    <property type="entry name" value="Di-haem_cyt_TM"/>
</dbReference>
<comment type="cofactor">
    <cofactor evidence="1">
        <name>heme b</name>
        <dbReference type="ChEBI" id="CHEBI:60344"/>
    </cofactor>
</comment>
<feature type="transmembrane region" description="Helical" evidence="13">
    <location>
        <begin position="142"/>
        <end position="163"/>
    </location>
</feature>
<dbReference type="GO" id="GO:0009055">
    <property type="term" value="F:electron transfer activity"/>
    <property type="evidence" value="ECO:0007669"/>
    <property type="project" value="InterPro"/>
</dbReference>
<name>A0A0N0GQR5_9NEIS</name>
<keyword evidence="7" id="KW-0479">Metal-binding</keyword>
<dbReference type="SUPFAM" id="SSF81342">
    <property type="entry name" value="Transmembrane di-heme cytochromes"/>
    <property type="match status" value="1"/>
</dbReference>
<dbReference type="GO" id="GO:0005886">
    <property type="term" value="C:plasma membrane"/>
    <property type="evidence" value="ECO:0007669"/>
    <property type="project" value="UniProtKB-SubCell"/>
</dbReference>
<keyword evidence="10" id="KW-0408">Iron</keyword>
<comment type="subcellular location">
    <subcellularLocation>
        <location evidence="2">Cell membrane</location>
        <topology evidence="2">Multi-pass membrane protein</topology>
    </subcellularLocation>
</comment>
<evidence type="ECO:0000256" key="9">
    <source>
        <dbReference type="ARBA" id="ARBA00022989"/>
    </source>
</evidence>
<evidence type="ECO:0000256" key="4">
    <source>
        <dbReference type="ARBA" id="ARBA00022475"/>
    </source>
</evidence>
<feature type="domain" description="Cytochrome b561 bacterial/Ni-hydrogenase" evidence="14">
    <location>
        <begin position="5"/>
        <end position="176"/>
    </location>
</feature>
<organism evidence="15 16">
    <name type="scientific">Amantichitinum ursilacus</name>
    <dbReference type="NCBI Taxonomy" id="857265"/>
    <lineage>
        <taxon>Bacteria</taxon>
        <taxon>Pseudomonadati</taxon>
        <taxon>Pseudomonadota</taxon>
        <taxon>Betaproteobacteria</taxon>
        <taxon>Neisseriales</taxon>
        <taxon>Chitinibacteraceae</taxon>
        <taxon>Amantichitinum</taxon>
    </lineage>
</organism>
<dbReference type="PANTHER" id="PTHR30529">
    <property type="entry name" value="CYTOCHROME B561"/>
    <property type="match status" value="1"/>
</dbReference>
<evidence type="ECO:0000313" key="15">
    <source>
        <dbReference type="EMBL" id="KPC54691.1"/>
    </source>
</evidence>
<dbReference type="GO" id="GO:0022904">
    <property type="term" value="P:respiratory electron transport chain"/>
    <property type="evidence" value="ECO:0007669"/>
    <property type="project" value="InterPro"/>
</dbReference>
<dbReference type="EMBL" id="LAQT01000002">
    <property type="protein sequence ID" value="KPC54691.1"/>
    <property type="molecule type" value="Genomic_DNA"/>
</dbReference>
<feature type="transmembrane region" description="Helical" evidence="13">
    <location>
        <begin position="12"/>
        <end position="31"/>
    </location>
</feature>
<dbReference type="Proteomes" id="UP000037939">
    <property type="component" value="Unassembled WGS sequence"/>
</dbReference>